<evidence type="ECO:0000313" key="9">
    <source>
        <dbReference type="Proteomes" id="UP001174934"/>
    </source>
</evidence>
<dbReference type="Proteomes" id="UP001174934">
    <property type="component" value="Unassembled WGS sequence"/>
</dbReference>
<reference evidence="8" key="1">
    <citation type="submission" date="2023-06" db="EMBL/GenBank/DDBJ databases">
        <title>Genome-scale phylogeny and comparative genomics of the fungal order Sordariales.</title>
        <authorList>
            <consortium name="Lawrence Berkeley National Laboratory"/>
            <person name="Hensen N."/>
            <person name="Bonometti L."/>
            <person name="Westerberg I."/>
            <person name="Brannstrom I.O."/>
            <person name="Guillou S."/>
            <person name="Cros-Aarteil S."/>
            <person name="Calhoun S."/>
            <person name="Haridas S."/>
            <person name="Kuo A."/>
            <person name="Mondo S."/>
            <person name="Pangilinan J."/>
            <person name="Riley R."/>
            <person name="LaButti K."/>
            <person name="Andreopoulos B."/>
            <person name="Lipzen A."/>
            <person name="Chen C."/>
            <person name="Yanf M."/>
            <person name="Daum C."/>
            <person name="Ng V."/>
            <person name="Clum A."/>
            <person name="Steindorff A."/>
            <person name="Ohm R."/>
            <person name="Martin F."/>
            <person name="Silar P."/>
            <person name="Natvig D."/>
            <person name="Lalanne C."/>
            <person name="Gautier V."/>
            <person name="Ament-velasquez S.L."/>
            <person name="Kruys A."/>
            <person name="Hutchinson M.I."/>
            <person name="Powell A.J."/>
            <person name="Barry K."/>
            <person name="Miller A.N."/>
            <person name="Grigoriev I.V."/>
            <person name="Debuchy R."/>
            <person name="Gladieux P."/>
            <person name="Thoren M.H."/>
            <person name="Johannesson H."/>
        </authorList>
    </citation>
    <scope>NUCLEOTIDE SEQUENCE</scope>
    <source>
        <strain evidence="8">SMH3391-2</strain>
    </source>
</reference>
<comment type="caution">
    <text evidence="8">The sequence shown here is derived from an EMBL/GenBank/DDBJ whole genome shotgun (WGS) entry which is preliminary data.</text>
</comment>
<dbReference type="Pfam" id="PF07690">
    <property type="entry name" value="MFS_1"/>
    <property type="match status" value="1"/>
</dbReference>
<dbReference type="InterPro" id="IPR020846">
    <property type="entry name" value="MFS_dom"/>
</dbReference>
<dbReference type="SUPFAM" id="SSF103473">
    <property type="entry name" value="MFS general substrate transporter"/>
    <property type="match status" value="1"/>
</dbReference>
<dbReference type="GO" id="GO:0022857">
    <property type="term" value="F:transmembrane transporter activity"/>
    <property type="evidence" value="ECO:0007669"/>
    <property type="project" value="InterPro"/>
</dbReference>
<comment type="subcellular location">
    <subcellularLocation>
        <location evidence="1">Membrane</location>
        <topology evidence="1">Multi-pass membrane protein</topology>
    </subcellularLocation>
</comment>
<dbReference type="AlphaFoldDB" id="A0AA39WCE5"/>
<keyword evidence="9" id="KW-1185">Reference proteome</keyword>
<sequence length="562" mass="60783">MTVDSNSRSEEEPFLSAGDVSRDFPDSSTTGFPTLNDDDAENEFLLDGANPKKHHHHHRFAAGGSRGHGFLSRFQARRPATIIALLAIVLFAVITSAMMIMIPMFRLMEDALCHVYYHKDPSEHIDERECKVDSVQSELAFLGGWGALISSLVSMVAALPYGVLADRIGRKTSFLFSFFGILLGLGWGPLVLLVSGSPNMYLVITGCLFFIVGGGVPVAMNALNAMAADVNQDGDKAAGFLYLSFGAVSGTMVGPVLSGILMEGAMGPWLPISLVFTVIAPFVLCILLFIPETLSVKPQAAAVAATTVDQQPFFNISKKSIREAATEVKISLVLIKDINVILTLVNYFIQAAITTAYSTTLSQYVSKYFGWTLAESTYRLAPPLTMIQLGTIVIIPMISKVLTSSTGRFRLSTFSADLLLTKVSLVFIIFGALVEGVSEEVVLFIMGLAVGTLGASNSPLCRSVTTAYVESDQTSRLYALLSVLETSGAVLAGPVLAWLFSTGLEKRGIWKGLPWFYIAVLATLSLTALLFVRPPREKDVSVIILEDEEAGDFGYQEHEERA</sequence>
<dbReference type="GO" id="GO:0016020">
    <property type="term" value="C:membrane"/>
    <property type="evidence" value="ECO:0007669"/>
    <property type="project" value="UniProtKB-SubCell"/>
</dbReference>
<feature type="transmembrane region" description="Helical" evidence="6">
    <location>
        <begin position="440"/>
        <end position="456"/>
    </location>
</feature>
<proteinExistence type="predicted"/>
<accession>A0AA39WCE5</accession>
<keyword evidence="4 6" id="KW-0472">Membrane</keyword>
<dbReference type="CDD" id="cd06174">
    <property type="entry name" value="MFS"/>
    <property type="match status" value="1"/>
</dbReference>
<organism evidence="8 9">
    <name type="scientific">Bombardia bombarda</name>
    <dbReference type="NCBI Taxonomy" id="252184"/>
    <lineage>
        <taxon>Eukaryota</taxon>
        <taxon>Fungi</taxon>
        <taxon>Dikarya</taxon>
        <taxon>Ascomycota</taxon>
        <taxon>Pezizomycotina</taxon>
        <taxon>Sordariomycetes</taxon>
        <taxon>Sordariomycetidae</taxon>
        <taxon>Sordariales</taxon>
        <taxon>Lasiosphaeriaceae</taxon>
        <taxon>Bombardia</taxon>
    </lineage>
</organism>
<evidence type="ECO:0000256" key="2">
    <source>
        <dbReference type="ARBA" id="ARBA00022692"/>
    </source>
</evidence>
<feature type="transmembrane region" description="Helical" evidence="6">
    <location>
        <begin position="338"/>
        <end position="360"/>
    </location>
</feature>
<dbReference type="Gene3D" id="1.20.1250.20">
    <property type="entry name" value="MFS general substrate transporter like domains"/>
    <property type="match status" value="1"/>
</dbReference>
<protein>
    <submittedName>
        <fullName evidence="8">Major facilitator superfamily domain-containing protein</fullName>
    </submittedName>
</protein>
<evidence type="ECO:0000256" key="4">
    <source>
        <dbReference type="ARBA" id="ARBA00023136"/>
    </source>
</evidence>
<feature type="domain" description="Major facilitator superfamily (MFS) profile" evidence="7">
    <location>
        <begin position="80"/>
        <end position="537"/>
    </location>
</feature>
<feature type="transmembrane region" description="Helical" evidence="6">
    <location>
        <begin position="477"/>
        <end position="500"/>
    </location>
</feature>
<evidence type="ECO:0000313" key="8">
    <source>
        <dbReference type="EMBL" id="KAK0609971.1"/>
    </source>
</evidence>
<feature type="transmembrane region" description="Helical" evidence="6">
    <location>
        <begin position="380"/>
        <end position="402"/>
    </location>
</feature>
<gene>
    <name evidence="8" type="ORF">B0T17DRAFT_545630</name>
</gene>
<feature type="transmembrane region" description="Helical" evidence="6">
    <location>
        <begin position="142"/>
        <end position="162"/>
    </location>
</feature>
<feature type="transmembrane region" description="Helical" evidence="6">
    <location>
        <begin position="82"/>
        <end position="102"/>
    </location>
</feature>
<feature type="transmembrane region" description="Helical" evidence="6">
    <location>
        <begin position="512"/>
        <end position="532"/>
    </location>
</feature>
<evidence type="ECO:0000259" key="7">
    <source>
        <dbReference type="PROSITE" id="PS50850"/>
    </source>
</evidence>
<dbReference type="InterPro" id="IPR036259">
    <property type="entry name" value="MFS_trans_sf"/>
</dbReference>
<name>A0AA39WCE5_9PEZI</name>
<evidence type="ECO:0000256" key="6">
    <source>
        <dbReference type="SAM" id="Phobius"/>
    </source>
</evidence>
<dbReference type="PROSITE" id="PS50850">
    <property type="entry name" value="MFS"/>
    <property type="match status" value="1"/>
</dbReference>
<evidence type="ECO:0000256" key="5">
    <source>
        <dbReference type="SAM" id="MobiDB-lite"/>
    </source>
</evidence>
<feature type="transmembrane region" description="Helical" evidence="6">
    <location>
        <begin position="414"/>
        <end position="434"/>
    </location>
</feature>
<feature type="transmembrane region" description="Helical" evidence="6">
    <location>
        <begin position="240"/>
        <end position="262"/>
    </location>
</feature>
<dbReference type="PANTHER" id="PTHR23507:SF1">
    <property type="entry name" value="FI18259P1-RELATED"/>
    <property type="match status" value="1"/>
</dbReference>
<dbReference type="PANTHER" id="PTHR23507">
    <property type="entry name" value="ZGC:174356"/>
    <property type="match status" value="1"/>
</dbReference>
<feature type="transmembrane region" description="Helical" evidence="6">
    <location>
        <begin position="200"/>
        <end position="219"/>
    </location>
</feature>
<feature type="transmembrane region" description="Helical" evidence="6">
    <location>
        <begin position="174"/>
        <end position="194"/>
    </location>
</feature>
<feature type="transmembrane region" description="Helical" evidence="6">
    <location>
        <begin position="268"/>
        <end position="290"/>
    </location>
</feature>
<evidence type="ECO:0000256" key="3">
    <source>
        <dbReference type="ARBA" id="ARBA00022989"/>
    </source>
</evidence>
<keyword evidence="2 6" id="KW-0812">Transmembrane</keyword>
<feature type="region of interest" description="Disordered" evidence="5">
    <location>
        <begin position="1"/>
        <end position="38"/>
    </location>
</feature>
<keyword evidence="3 6" id="KW-1133">Transmembrane helix</keyword>
<evidence type="ECO:0000256" key="1">
    <source>
        <dbReference type="ARBA" id="ARBA00004141"/>
    </source>
</evidence>
<dbReference type="EMBL" id="JAULSR010000011">
    <property type="protein sequence ID" value="KAK0609971.1"/>
    <property type="molecule type" value="Genomic_DNA"/>
</dbReference>
<dbReference type="InterPro" id="IPR011701">
    <property type="entry name" value="MFS"/>
</dbReference>